<name>A0A401STE8_CHIPU</name>
<protein>
    <submittedName>
        <fullName evidence="2">Uncharacterized protein</fullName>
    </submittedName>
</protein>
<organism evidence="2 3">
    <name type="scientific">Chiloscyllium punctatum</name>
    <name type="common">Brownbanded bambooshark</name>
    <name type="synonym">Hemiscyllium punctatum</name>
    <dbReference type="NCBI Taxonomy" id="137246"/>
    <lineage>
        <taxon>Eukaryota</taxon>
        <taxon>Metazoa</taxon>
        <taxon>Chordata</taxon>
        <taxon>Craniata</taxon>
        <taxon>Vertebrata</taxon>
        <taxon>Chondrichthyes</taxon>
        <taxon>Elasmobranchii</taxon>
        <taxon>Galeomorphii</taxon>
        <taxon>Galeoidea</taxon>
        <taxon>Orectolobiformes</taxon>
        <taxon>Hemiscylliidae</taxon>
        <taxon>Chiloscyllium</taxon>
    </lineage>
</organism>
<sequence>MATTARQQTSHVLSTLARPATTKQPASAYPGHALTSGLRVAAEDARENDGGGVGERGERNRDAHLAGRDPVSRARARCASADCDVRASARRLPVVQRARLLS</sequence>
<keyword evidence="3" id="KW-1185">Reference proteome</keyword>
<dbReference type="AlphaFoldDB" id="A0A401STE8"/>
<feature type="region of interest" description="Disordered" evidence="1">
    <location>
        <begin position="1"/>
        <end position="74"/>
    </location>
</feature>
<feature type="compositionally biased region" description="Basic and acidic residues" evidence="1">
    <location>
        <begin position="41"/>
        <end position="72"/>
    </location>
</feature>
<evidence type="ECO:0000256" key="1">
    <source>
        <dbReference type="SAM" id="MobiDB-lite"/>
    </source>
</evidence>
<accession>A0A401STE8</accession>
<feature type="compositionally biased region" description="Polar residues" evidence="1">
    <location>
        <begin position="1"/>
        <end position="13"/>
    </location>
</feature>
<comment type="caution">
    <text evidence="2">The sequence shown here is derived from an EMBL/GenBank/DDBJ whole genome shotgun (WGS) entry which is preliminary data.</text>
</comment>
<evidence type="ECO:0000313" key="3">
    <source>
        <dbReference type="Proteomes" id="UP000287033"/>
    </source>
</evidence>
<proteinExistence type="predicted"/>
<dbReference type="EMBL" id="BEZZ01000536">
    <property type="protein sequence ID" value="GCC33646.1"/>
    <property type="molecule type" value="Genomic_DNA"/>
</dbReference>
<evidence type="ECO:0000313" key="2">
    <source>
        <dbReference type="EMBL" id="GCC33646.1"/>
    </source>
</evidence>
<dbReference type="Proteomes" id="UP000287033">
    <property type="component" value="Unassembled WGS sequence"/>
</dbReference>
<gene>
    <name evidence="2" type="ORF">chiPu_0012116</name>
</gene>
<reference evidence="2 3" key="1">
    <citation type="journal article" date="2018" name="Nat. Ecol. Evol.">
        <title>Shark genomes provide insights into elasmobranch evolution and the origin of vertebrates.</title>
        <authorList>
            <person name="Hara Y"/>
            <person name="Yamaguchi K"/>
            <person name="Onimaru K"/>
            <person name="Kadota M"/>
            <person name="Koyanagi M"/>
            <person name="Keeley SD"/>
            <person name="Tatsumi K"/>
            <person name="Tanaka K"/>
            <person name="Motone F"/>
            <person name="Kageyama Y"/>
            <person name="Nozu R"/>
            <person name="Adachi N"/>
            <person name="Nishimura O"/>
            <person name="Nakagawa R"/>
            <person name="Tanegashima C"/>
            <person name="Kiyatake I"/>
            <person name="Matsumoto R"/>
            <person name="Murakumo K"/>
            <person name="Nishida K"/>
            <person name="Terakita A"/>
            <person name="Kuratani S"/>
            <person name="Sato K"/>
            <person name="Hyodo S Kuraku.S."/>
        </authorList>
    </citation>
    <scope>NUCLEOTIDE SEQUENCE [LARGE SCALE GENOMIC DNA]</scope>
</reference>